<evidence type="ECO:0000256" key="1">
    <source>
        <dbReference type="ARBA" id="ARBA00022553"/>
    </source>
</evidence>
<feature type="domain" description="OmpR/PhoB-type" evidence="7">
    <location>
        <begin position="86"/>
        <end position="180"/>
    </location>
</feature>
<evidence type="ECO:0000256" key="3">
    <source>
        <dbReference type="ARBA" id="ARBA00023015"/>
    </source>
</evidence>
<keyword evidence="9" id="KW-1185">Reference proteome</keyword>
<dbReference type="SUPFAM" id="SSF46894">
    <property type="entry name" value="C-terminal effector domain of the bipartite response regulators"/>
    <property type="match status" value="1"/>
</dbReference>
<dbReference type="InterPro" id="IPR036388">
    <property type="entry name" value="WH-like_DNA-bd_sf"/>
</dbReference>
<dbReference type="GO" id="GO:0000156">
    <property type="term" value="F:phosphorelay response regulator activity"/>
    <property type="evidence" value="ECO:0007669"/>
    <property type="project" value="TreeGrafter"/>
</dbReference>
<name>U5W6M2_9ACTN</name>
<dbReference type="CDD" id="cd00383">
    <property type="entry name" value="trans_reg_C"/>
    <property type="match status" value="1"/>
</dbReference>
<dbReference type="PATRIC" id="fig|1246995.3.peg.6624"/>
<gene>
    <name evidence="8" type="ORF">AFR_32730</name>
</gene>
<dbReference type="SMART" id="SM00862">
    <property type="entry name" value="Trans_reg_C"/>
    <property type="match status" value="1"/>
</dbReference>
<keyword evidence="4 6" id="KW-0238">DNA-binding</keyword>
<dbReference type="eggNOG" id="COG0745">
    <property type="taxonomic scope" value="Bacteria"/>
</dbReference>
<dbReference type="Gene3D" id="1.10.10.10">
    <property type="entry name" value="Winged helix-like DNA-binding domain superfamily/Winged helix DNA-binding domain"/>
    <property type="match status" value="1"/>
</dbReference>
<evidence type="ECO:0000256" key="6">
    <source>
        <dbReference type="PROSITE-ProRule" id="PRU01091"/>
    </source>
</evidence>
<evidence type="ECO:0000313" key="9">
    <source>
        <dbReference type="Proteomes" id="UP000017746"/>
    </source>
</evidence>
<dbReference type="EMBL" id="CP006272">
    <property type="protein sequence ID" value="AGZ44804.1"/>
    <property type="molecule type" value="Genomic_DNA"/>
</dbReference>
<reference evidence="8 9" key="1">
    <citation type="journal article" date="2014" name="J. Biotechnol.">
        <title>Complete genome sequence of the actinobacterium Actinoplanes friuliensis HAG 010964, producer of the lipopeptide antibiotic friulimycin.</title>
        <authorList>
            <person name="Ruckert C."/>
            <person name="Szczepanowski R."/>
            <person name="Albersmeier A."/>
            <person name="Goesmann A."/>
            <person name="Fischer N."/>
            <person name="Steinkamper A."/>
            <person name="Puhler A."/>
            <person name="Biener R."/>
            <person name="Schwartz D."/>
            <person name="Kalinowski J."/>
        </authorList>
    </citation>
    <scope>NUCLEOTIDE SEQUENCE [LARGE SCALE GENOMIC DNA]</scope>
    <source>
        <strain evidence="8 9">DSM 7358</strain>
    </source>
</reference>
<dbReference type="PROSITE" id="PS51755">
    <property type="entry name" value="OMPR_PHOB"/>
    <property type="match status" value="1"/>
</dbReference>
<dbReference type="GO" id="GO:0032993">
    <property type="term" value="C:protein-DNA complex"/>
    <property type="evidence" value="ECO:0007669"/>
    <property type="project" value="TreeGrafter"/>
</dbReference>
<protein>
    <submittedName>
        <fullName evidence="8">Putative transcriptional regulator</fullName>
    </submittedName>
</protein>
<dbReference type="Proteomes" id="UP000017746">
    <property type="component" value="Chromosome"/>
</dbReference>
<feature type="DNA-binding region" description="OmpR/PhoB-type" evidence="6">
    <location>
        <begin position="86"/>
        <end position="180"/>
    </location>
</feature>
<evidence type="ECO:0000256" key="5">
    <source>
        <dbReference type="ARBA" id="ARBA00023163"/>
    </source>
</evidence>
<dbReference type="STRING" id="1246995.AFR_32730"/>
<keyword evidence="3" id="KW-0805">Transcription regulation</keyword>
<evidence type="ECO:0000256" key="2">
    <source>
        <dbReference type="ARBA" id="ARBA00023012"/>
    </source>
</evidence>
<dbReference type="KEGG" id="afs:AFR_32730"/>
<evidence type="ECO:0000259" key="7">
    <source>
        <dbReference type="PROSITE" id="PS51755"/>
    </source>
</evidence>
<dbReference type="PANTHER" id="PTHR48111">
    <property type="entry name" value="REGULATOR OF RPOS"/>
    <property type="match status" value="1"/>
</dbReference>
<sequence length="189" mass="20385">MSVLADLLEARPVTARPVPLRRGPGRPRGTRLRSITTPTTSVTVTITLGDPGSEEGARVLAALRDLVVAAGPDANIDLTPLDPRPSPGPGVAGLRLDPRPRTATFDGRPLDLSRLEYELLLFLAQHPRQVFSRSQLLGHVWGHTHTTVRTVDVHVSRLRTKLGNPDIVTTVYGVGYRLADDTSITVADA</sequence>
<dbReference type="HOGENOM" id="CLU_000445_101_2_11"/>
<keyword evidence="5" id="KW-0804">Transcription</keyword>
<proteinExistence type="predicted"/>
<evidence type="ECO:0000256" key="4">
    <source>
        <dbReference type="ARBA" id="ARBA00023125"/>
    </source>
</evidence>
<dbReference type="GO" id="GO:0006355">
    <property type="term" value="P:regulation of DNA-templated transcription"/>
    <property type="evidence" value="ECO:0007669"/>
    <property type="project" value="InterPro"/>
</dbReference>
<organism evidence="8 9">
    <name type="scientific">Actinoplanes friuliensis DSM 7358</name>
    <dbReference type="NCBI Taxonomy" id="1246995"/>
    <lineage>
        <taxon>Bacteria</taxon>
        <taxon>Bacillati</taxon>
        <taxon>Actinomycetota</taxon>
        <taxon>Actinomycetes</taxon>
        <taxon>Micromonosporales</taxon>
        <taxon>Micromonosporaceae</taxon>
        <taxon>Actinoplanes</taxon>
    </lineage>
</organism>
<dbReference type="InterPro" id="IPR001867">
    <property type="entry name" value="OmpR/PhoB-type_DNA-bd"/>
</dbReference>
<dbReference type="InterPro" id="IPR039420">
    <property type="entry name" value="WalR-like"/>
</dbReference>
<dbReference type="OrthoDB" id="8927943at2"/>
<keyword evidence="1" id="KW-0597">Phosphoprotein</keyword>
<dbReference type="PANTHER" id="PTHR48111:SF1">
    <property type="entry name" value="TWO-COMPONENT RESPONSE REGULATOR ORR33"/>
    <property type="match status" value="1"/>
</dbReference>
<dbReference type="GO" id="GO:0000976">
    <property type="term" value="F:transcription cis-regulatory region binding"/>
    <property type="evidence" value="ECO:0007669"/>
    <property type="project" value="TreeGrafter"/>
</dbReference>
<keyword evidence="2" id="KW-0902">Two-component regulatory system</keyword>
<dbReference type="GO" id="GO:0005829">
    <property type="term" value="C:cytosol"/>
    <property type="evidence" value="ECO:0007669"/>
    <property type="project" value="TreeGrafter"/>
</dbReference>
<dbReference type="InterPro" id="IPR016032">
    <property type="entry name" value="Sig_transdc_resp-reg_C-effctor"/>
</dbReference>
<accession>U5W6M2</accession>
<dbReference type="RefSeq" id="WP_023561142.1">
    <property type="nucleotide sequence ID" value="NC_022657.1"/>
</dbReference>
<dbReference type="AlphaFoldDB" id="U5W6M2"/>
<evidence type="ECO:0000313" key="8">
    <source>
        <dbReference type="EMBL" id="AGZ44804.1"/>
    </source>
</evidence>
<dbReference type="Pfam" id="PF00486">
    <property type="entry name" value="Trans_reg_C"/>
    <property type="match status" value="1"/>
</dbReference>